<dbReference type="Pfam" id="PF22036">
    <property type="entry name" value="MoaF_like"/>
    <property type="match status" value="1"/>
</dbReference>
<evidence type="ECO:0000313" key="3">
    <source>
        <dbReference type="Proteomes" id="UP000294830"/>
    </source>
</evidence>
<evidence type="ECO:0000259" key="1">
    <source>
        <dbReference type="Pfam" id="PF22036"/>
    </source>
</evidence>
<proteinExistence type="predicted"/>
<gene>
    <name evidence="2" type="ORF">CLV25_101259</name>
</gene>
<dbReference type="Gene3D" id="2.40.128.20">
    <property type="match status" value="1"/>
</dbReference>
<keyword evidence="3" id="KW-1185">Reference proteome</keyword>
<organism evidence="2 3">
    <name type="scientific">Acetobacteroides hydrogenigenes</name>
    <dbReference type="NCBI Taxonomy" id="979970"/>
    <lineage>
        <taxon>Bacteria</taxon>
        <taxon>Pseudomonadati</taxon>
        <taxon>Bacteroidota</taxon>
        <taxon>Bacteroidia</taxon>
        <taxon>Bacteroidales</taxon>
        <taxon>Rikenellaceae</taxon>
        <taxon>Acetobacteroides</taxon>
    </lineage>
</organism>
<name>A0A4V2RQV9_9BACT</name>
<sequence length="145" mass="16106">MKVLHLLIGVVLVGTISCQQQKKGEDRIVVTSEESSDSTRVIGKRLRLTYPEYTVFESFKSDSTITWTSVNIDGEREEGSESISYFLVEDNIHFVGWITANGDVVSQVLDTKGMKVYTVVSKPSGVNKSVKRKGEVLSGTIKFLK</sequence>
<accession>A0A4V2RQV9</accession>
<feature type="domain" description="MoaF-like" evidence="1">
    <location>
        <begin position="42"/>
        <end position="125"/>
    </location>
</feature>
<protein>
    <recommendedName>
        <fullName evidence="1">MoaF-like domain-containing protein</fullName>
    </recommendedName>
</protein>
<evidence type="ECO:0000313" key="2">
    <source>
        <dbReference type="EMBL" id="TCN73041.1"/>
    </source>
</evidence>
<dbReference type="InterPro" id="IPR053892">
    <property type="entry name" value="MoaF-like"/>
</dbReference>
<reference evidence="2 3" key="1">
    <citation type="submission" date="2019-03" db="EMBL/GenBank/DDBJ databases">
        <title>Genomic Encyclopedia of Archaeal and Bacterial Type Strains, Phase II (KMG-II): from individual species to whole genera.</title>
        <authorList>
            <person name="Goeker M."/>
        </authorList>
    </citation>
    <scope>NUCLEOTIDE SEQUENCE [LARGE SCALE GENOMIC DNA]</scope>
    <source>
        <strain evidence="2 3">RL-C</strain>
    </source>
</reference>
<dbReference type="RefSeq" id="WP_131837826.1">
    <property type="nucleotide sequence ID" value="NZ_SLWB01000001.1"/>
</dbReference>
<dbReference type="OrthoDB" id="765051at2"/>
<dbReference type="InterPro" id="IPR012674">
    <property type="entry name" value="Calycin"/>
</dbReference>
<dbReference type="Proteomes" id="UP000294830">
    <property type="component" value="Unassembled WGS sequence"/>
</dbReference>
<dbReference type="AlphaFoldDB" id="A0A4V2RQV9"/>
<comment type="caution">
    <text evidence="2">The sequence shown here is derived from an EMBL/GenBank/DDBJ whole genome shotgun (WGS) entry which is preliminary data.</text>
</comment>
<dbReference type="PROSITE" id="PS51257">
    <property type="entry name" value="PROKAR_LIPOPROTEIN"/>
    <property type="match status" value="1"/>
</dbReference>
<dbReference type="EMBL" id="SLWB01000001">
    <property type="protein sequence ID" value="TCN73041.1"/>
    <property type="molecule type" value="Genomic_DNA"/>
</dbReference>